<name>A0ABQ8TV45_PERAM</name>
<dbReference type="Proteomes" id="UP001148838">
    <property type="component" value="Unassembled WGS sequence"/>
</dbReference>
<evidence type="ECO:0000256" key="1">
    <source>
        <dbReference type="SAM" id="MobiDB-lite"/>
    </source>
</evidence>
<organism evidence="2 3">
    <name type="scientific">Periplaneta americana</name>
    <name type="common">American cockroach</name>
    <name type="synonym">Blatta americana</name>
    <dbReference type="NCBI Taxonomy" id="6978"/>
    <lineage>
        <taxon>Eukaryota</taxon>
        <taxon>Metazoa</taxon>
        <taxon>Ecdysozoa</taxon>
        <taxon>Arthropoda</taxon>
        <taxon>Hexapoda</taxon>
        <taxon>Insecta</taxon>
        <taxon>Pterygota</taxon>
        <taxon>Neoptera</taxon>
        <taxon>Polyneoptera</taxon>
        <taxon>Dictyoptera</taxon>
        <taxon>Blattodea</taxon>
        <taxon>Blattoidea</taxon>
        <taxon>Blattidae</taxon>
        <taxon>Blattinae</taxon>
        <taxon>Periplaneta</taxon>
    </lineage>
</organism>
<comment type="caution">
    <text evidence="2">The sequence shown here is derived from an EMBL/GenBank/DDBJ whole genome shotgun (WGS) entry which is preliminary data.</text>
</comment>
<evidence type="ECO:0000313" key="2">
    <source>
        <dbReference type="EMBL" id="KAJ4449552.1"/>
    </source>
</evidence>
<feature type="compositionally biased region" description="Polar residues" evidence="1">
    <location>
        <begin position="63"/>
        <end position="100"/>
    </location>
</feature>
<sequence length="129" mass="14369">MTEGEVIIDESKQQNVDMIMEATVEEETDTSSETEMAKSVVPTTDHHILGELDQPHDTEIEQEPTTRQATTDECMETTSAPTIVQPLNSPGELSSNTDCNNQEERSVGTPSKKLKQTQHDFPRPTPQRT</sequence>
<evidence type="ECO:0000313" key="3">
    <source>
        <dbReference type="Proteomes" id="UP001148838"/>
    </source>
</evidence>
<accession>A0ABQ8TV45</accession>
<dbReference type="EMBL" id="JAJSOF020000003">
    <property type="protein sequence ID" value="KAJ4449552.1"/>
    <property type="molecule type" value="Genomic_DNA"/>
</dbReference>
<feature type="compositionally biased region" description="Basic and acidic residues" evidence="1">
    <location>
        <begin position="49"/>
        <end position="59"/>
    </location>
</feature>
<keyword evidence="3" id="KW-1185">Reference proteome</keyword>
<gene>
    <name evidence="2" type="ORF">ANN_00954</name>
</gene>
<proteinExistence type="predicted"/>
<feature type="region of interest" description="Disordered" evidence="1">
    <location>
        <begin position="49"/>
        <end position="129"/>
    </location>
</feature>
<reference evidence="2 3" key="1">
    <citation type="journal article" date="2022" name="Allergy">
        <title>Genome assembly and annotation of Periplaneta americana reveal a comprehensive cockroach allergen profile.</title>
        <authorList>
            <person name="Wang L."/>
            <person name="Xiong Q."/>
            <person name="Saelim N."/>
            <person name="Wang L."/>
            <person name="Nong W."/>
            <person name="Wan A.T."/>
            <person name="Shi M."/>
            <person name="Liu X."/>
            <person name="Cao Q."/>
            <person name="Hui J.H.L."/>
            <person name="Sookrung N."/>
            <person name="Leung T.F."/>
            <person name="Tungtrongchitr A."/>
            <person name="Tsui S.K.W."/>
        </authorList>
    </citation>
    <scope>NUCLEOTIDE SEQUENCE [LARGE SCALE GENOMIC DNA]</scope>
    <source>
        <strain evidence="2">PWHHKU_190912</strain>
    </source>
</reference>
<protein>
    <submittedName>
        <fullName evidence="2">Uncharacterized protein</fullName>
    </submittedName>
</protein>